<comment type="caution">
    <text evidence="8">The sequence shown here is derived from an EMBL/GenBank/DDBJ whole genome shotgun (WGS) entry which is preliminary data.</text>
</comment>
<feature type="transmembrane region" description="Helical" evidence="5">
    <location>
        <begin position="243"/>
        <end position="261"/>
    </location>
</feature>
<dbReference type="InterPro" id="IPR006976">
    <property type="entry name" value="VanZ-like"/>
</dbReference>
<gene>
    <name evidence="8" type="ORF">H9710_03545</name>
</gene>
<evidence type="ECO:0000313" key="8">
    <source>
        <dbReference type="EMBL" id="HJB97635.1"/>
    </source>
</evidence>
<feature type="transmembrane region" description="Helical" evidence="5">
    <location>
        <begin position="43"/>
        <end position="63"/>
    </location>
</feature>
<feature type="domain" description="RDD" evidence="7">
    <location>
        <begin position="213"/>
        <end position="337"/>
    </location>
</feature>
<proteinExistence type="predicted"/>
<dbReference type="PIRSF" id="PIRSF031578">
    <property type="entry name" value="Uncharacterised_Vanz_RDD-cont"/>
    <property type="match status" value="1"/>
</dbReference>
<feature type="transmembrane region" description="Helical" evidence="5">
    <location>
        <begin position="12"/>
        <end position="31"/>
    </location>
</feature>
<sequence>MESYVRVVGQALLFFPVAAAVIALPFLIHHYRKYGSMTFARFFLSYSFVLYSICAYFLVILPLPSREAVAQMTGPSVQLLPFSFFRDLSKETGFLLTDPSTYLPALLSNFTLQFVFNIALLVPLGFYLRYYFRRKMLAAVCISLGVSLFFELTQLSGLYGLYPRAYRLFDVDDLLCNTLGGFLGYVLTGPLLRILPNRDEIDEKSFRKGERVTFTRRCLSFFVDLLFVSLLGSLLAVFVSFGAWSFALAYLLYFGLLQWAWKGKSLGKRLTKICVVNRDGTRVLLWRCLLRYGLLCAFVVAYGGVAQLLSLAFAATGASRLVYLFFIALWFLAGIFLFLLETVLNRSSKSGRDYLYGRISGTRLMSTVLRQPAEPPAVSG</sequence>
<dbReference type="PANTHER" id="PTHR36834:SF1">
    <property type="entry name" value="INTEGRAL MEMBRANE PROTEIN"/>
    <property type="match status" value="1"/>
</dbReference>
<dbReference type="PANTHER" id="PTHR36834">
    <property type="entry name" value="MEMBRANE PROTEIN-RELATED"/>
    <property type="match status" value="1"/>
</dbReference>
<keyword evidence="3 5" id="KW-1133">Transmembrane helix</keyword>
<dbReference type="GO" id="GO:0016020">
    <property type="term" value="C:membrane"/>
    <property type="evidence" value="ECO:0007669"/>
    <property type="project" value="UniProtKB-SubCell"/>
</dbReference>
<feature type="domain" description="VanZ-like" evidence="6">
    <location>
        <begin position="48"/>
        <end position="188"/>
    </location>
</feature>
<evidence type="ECO:0000256" key="3">
    <source>
        <dbReference type="ARBA" id="ARBA00022989"/>
    </source>
</evidence>
<feature type="transmembrane region" description="Helical" evidence="5">
    <location>
        <begin position="137"/>
        <end position="159"/>
    </location>
</feature>
<keyword evidence="4 5" id="KW-0472">Membrane</keyword>
<dbReference type="AlphaFoldDB" id="A0A9D2SED8"/>
<evidence type="ECO:0000256" key="4">
    <source>
        <dbReference type="ARBA" id="ARBA00023136"/>
    </source>
</evidence>
<keyword evidence="2 5" id="KW-0812">Transmembrane</keyword>
<dbReference type="InterPro" id="IPR053150">
    <property type="entry name" value="Teicoplanin_resist-assoc"/>
</dbReference>
<evidence type="ECO:0000259" key="6">
    <source>
        <dbReference type="Pfam" id="PF04892"/>
    </source>
</evidence>
<name>A0A9D2SED8_9FIRM</name>
<evidence type="ECO:0000256" key="1">
    <source>
        <dbReference type="ARBA" id="ARBA00004141"/>
    </source>
</evidence>
<dbReference type="InterPro" id="IPR010432">
    <property type="entry name" value="RDD"/>
</dbReference>
<dbReference type="InterPro" id="IPR021192">
    <property type="entry name" value="UCP031578_Vanz/RDD"/>
</dbReference>
<feature type="transmembrane region" description="Helical" evidence="5">
    <location>
        <begin position="110"/>
        <end position="130"/>
    </location>
</feature>
<feature type="transmembrane region" description="Helical" evidence="5">
    <location>
        <begin position="321"/>
        <end position="340"/>
    </location>
</feature>
<organism evidence="8 9">
    <name type="scientific">Candidatus Acutalibacter pullicola</name>
    <dbReference type="NCBI Taxonomy" id="2838417"/>
    <lineage>
        <taxon>Bacteria</taxon>
        <taxon>Bacillati</taxon>
        <taxon>Bacillota</taxon>
        <taxon>Clostridia</taxon>
        <taxon>Eubacteriales</taxon>
        <taxon>Acutalibacteraceae</taxon>
        <taxon>Acutalibacter</taxon>
    </lineage>
</organism>
<feature type="transmembrane region" description="Helical" evidence="5">
    <location>
        <begin position="217"/>
        <end position="237"/>
    </location>
</feature>
<dbReference type="EMBL" id="DWXG01000032">
    <property type="protein sequence ID" value="HJB97635.1"/>
    <property type="molecule type" value="Genomic_DNA"/>
</dbReference>
<reference evidence="8" key="1">
    <citation type="journal article" date="2021" name="PeerJ">
        <title>Extensive microbial diversity within the chicken gut microbiome revealed by metagenomics and culture.</title>
        <authorList>
            <person name="Gilroy R."/>
            <person name="Ravi A."/>
            <person name="Getino M."/>
            <person name="Pursley I."/>
            <person name="Horton D.L."/>
            <person name="Alikhan N.F."/>
            <person name="Baker D."/>
            <person name="Gharbi K."/>
            <person name="Hall N."/>
            <person name="Watson M."/>
            <person name="Adriaenssens E.M."/>
            <person name="Foster-Nyarko E."/>
            <person name="Jarju S."/>
            <person name="Secka A."/>
            <person name="Antonio M."/>
            <person name="Oren A."/>
            <person name="Chaudhuri R.R."/>
            <person name="La Ragione R."/>
            <person name="Hildebrand F."/>
            <person name="Pallen M.J."/>
        </authorList>
    </citation>
    <scope>NUCLEOTIDE SEQUENCE</scope>
    <source>
        <strain evidence="8">CHK185-1770</strain>
    </source>
</reference>
<evidence type="ECO:0000256" key="5">
    <source>
        <dbReference type="SAM" id="Phobius"/>
    </source>
</evidence>
<protein>
    <submittedName>
        <fullName evidence="8">VanZ family protein</fullName>
    </submittedName>
</protein>
<feature type="transmembrane region" description="Helical" evidence="5">
    <location>
        <begin position="179"/>
        <end position="196"/>
    </location>
</feature>
<comment type="subcellular location">
    <subcellularLocation>
        <location evidence="1">Membrane</location>
        <topology evidence="1">Multi-pass membrane protein</topology>
    </subcellularLocation>
</comment>
<dbReference type="Pfam" id="PF04892">
    <property type="entry name" value="VanZ"/>
    <property type="match status" value="1"/>
</dbReference>
<reference evidence="8" key="2">
    <citation type="submission" date="2021-04" db="EMBL/GenBank/DDBJ databases">
        <authorList>
            <person name="Gilroy R."/>
        </authorList>
    </citation>
    <scope>NUCLEOTIDE SEQUENCE</scope>
    <source>
        <strain evidence="8">CHK185-1770</strain>
    </source>
</reference>
<accession>A0A9D2SED8</accession>
<feature type="transmembrane region" description="Helical" evidence="5">
    <location>
        <begin position="292"/>
        <end position="315"/>
    </location>
</feature>
<evidence type="ECO:0000259" key="7">
    <source>
        <dbReference type="Pfam" id="PF06271"/>
    </source>
</evidence>
<evidence type="ECO:0000313" key="9">
    <source>
        <dbReference type="Proteomes" id="UP000826793"/>
    </source>
</evidence>
<evidence type="ECO:0000256" key="2">
    <source>
        <dbReference type="ARBA" id="ARBA00022692"/>
    </source>
</evidence>
<dbReference type="Proteomes" id="UP000826793">
    <property type="component" value="Unassembled WGS sequence"/>
</dbReference>
<dbReference type="Pfam" id="PF06271">
    <property type="entry name" value="RDD"/>
    <property type="match status" value="1"/>
</dbReference>